<dbReference type="GO" id="GO:0005829">
    <property type="term" value="C:cytosol"/>
    <property type="evidence" value="ECO:0007669"/>
    <property type="project" value="TreeGrafter"/>
</dbReference>
<evidence type="ECO:0000256" key="1">
    <source>
        <dbReference type="ARBA" id="ARBA00004984"/>
    </source>
</evidence>
<dbReference type="AlphaFoldDB" id="A0AAW2ZH48"/>
<dbReference type="Proteomes" id="UP001431209">
    <property type="component" value="Unassembled WGS sequence"/>
</dbReference>
<dbReference type="EMBL" id="JAOPGA020001514">
    <property type="protein sequence ID" value="KAL0489131.1"/>
    <property type="molecule type" value="Genomic_DNA"/>
</dbReference>
<comment type="catalytic activity">
    <reaction evidence="7 8">
        <text>guanine + H2O + H(+) = xanthine + NH4(+)</text>
        <dbReference type="Rhea" id="RHEA:14665"/>
        <dbReference type="ChEBI" id="CHEBI:15377"/>
        <dbReference type="ChEBI" id="CHEBI:15378"/>
        <dbReference type="ChEBI" id="CHEBI:16235"/>
        <dbReference type="ChEBI" id="CHEBI:17712"/>
        <dbReference type="ChEBI" id="CHEBI:28938"/>
        <dbReference type="EC" id="3.5.4.3"/>
    </reaction>
</comment>
<evidence type="ECO:0000256" key="2">
    <source>
        <dbReference type="ARBA" id="ARBA00006745"/>
    </source>
</evidence>
<protein>
    <recommendedName>
        <fullName evidence="3 8">Guanine deaminase</fullName>
        <shortName evidence="8">Guanase</shortName>
        <ecNumber evidence="3 8">3.5.4.3</ecNumber>
    </recommendedName>
    <alternativeName>
        <fullName evidence="8">Guanine aminohydrolase</fullName>
    </alternativeName>
</protein>
<reference evidence="10 11" key="1">
    <citation type="submission" date="2024-03" db="EMBL/GenBank/DDBJ databases">
        <title>The Acrasis kona genome and developmental transcriptomes reveal deep origins of eukaryotic multicellular pathways.</title>
        <authorList>
            <person name="Sheikh S."/>
            <person name="Fu C.-J."/>
            <person name="Brown M.W."/>
            <person name="Baldauf S.L."/>
        </authorList>
    </citation>
    <scope>NUCLEOTIDE SEQUENCE [LARGE SCALE GENOMIC DNA]</scope>
    <source>
        <strain evidence="10 11">ATCC MYA-3509</strain>
    </source>
</reference>
<dbReference type="Gene3D" id="2.30.40.10">
    <property type="entry name" value="Urease, subunit C, domain 1"/>
    <property type="match status" value="1"/>
</dbReference>
<organism evidence="10 11">
    <name type="scientific">Acrasis kona</name>
    <dbReference type="NCBI Taxonomy" id="1008807"/>
    <lineage>
        <taxon>Eukaryota</taxon>
        <taxon>Discoba</taxon>
        <taxon>Heterolobosea</taxon>
        <taxon>Tetramitia</taxon>
        <taxon>Eutetramitia</taxon>
        <taxon>Acrasidae</taxon>
        <taxon>Acrasis</taxon>
    </lineage>
</organism>
<dbReference type="FunFam" id="3.20.20.140:FF:000022">
    <property type="entry name" value="Guanine deaminase"/>
    <property type="match status" value="1"/>
</dbReference>
<dbReference type="EC" id="3.5.4.3" evidence="3 8"/>
<sequence length="468" mass="52474">MTSSLRRLFVGPIIHSKSLNELEVIPHAAISVFKGRIEFIRYDVIDKHEQEYEQIVTLKKGQFLIPGFIDTHTHAPQYVNCGLGLDMQLLDWLNSYTFPAESRFKDVEFAKKVYNKCVSHHLKNGTTTALYFGTIHSEACVALGEIAKQKGQRAFIGKVNMDRMAPDYYIEKTQESLKETESFINKINGIDGCVLIRPIVTPRFVVSCTSELLEGLGELVKKHQVAVQSHVSENQGEVKLVSQQHPECPSYTHVYHDYGLMTEKTVMAHGVFLSDSELDLFSKTRSSISHCPLSNFSLGSGVCDVQRALSKGVNVSIGTDVSGGYAASMINACRTTLIASQSAKFNVTHDYKDTDGMINRIKKEEQQETKYKELGLSQVFYMATMGGAKSVGLQDTVGNFCVGKEFDALLVDVEDQDGPIDAFIDDYEYLYGEGHEEKKKILDLFQRFMFCGDDRNIKNVYVRGDKVL</sequence>
<dbReference type="SUPFAM" id="SSF51556">
    <property type="entry name" value="Metallo-dependent hydrolases"/>
    <property type="match status" value="1"/>
</dbReference>
<comment type="caution">
    <text evidence="10">The sequence shown here is derived from an EMBL/GenBank/DDBJ whole genome shotgun (WGS) entry which is preliminary data.</text>
</comment>
<evidence type="ECO:0000313" key="11">
    <source>
        <dbReference type="Proteomes" id="UP001431209"/>
    </source>
</evidence>
<keyword evidence="4 8" id="KW-0479">Metal-binding</keyword>
<comment type="cofactor">
    <cofactor evidence="8">
        <name>Zn(2+)</name>
        <dbReference type="ChEBI" id="CHEBI:29105"/>
    </cofactor>
    <text evidence="8">Binds 1 zinc ion per subunit.</text>
</comment>
<keyword evidence="6 8" id="KW-0862">Zinc</keyword>
<dbReference type="Pfam" id="PF01979">
    <property type="entry name" value="Amidohydro_1"/>
    <property type="match status" value="1"/>
</dbReference>
<dbReference type="NCBIfam" id="TIGR02967">
    <property type="entry name" value="guan_deamin"/>
    <property type="match status" value="1"/>
</dbReference>
<gene>
    <name evidence="10" type="ORF">AKO1_009014</name>
</gene>
<dbReference type="InterPro" id="IPR014311">
    <property type="entry name" value="Guanine_deaminase"/>
</dbReference>
<evidence type="ECO:0000256" key="6">
    <source>
        <dbReference type="ARBA" id="ARBA00022833"/>
    </source>
</evidence>
<proteinExistence type="inferred from homology"/>
<dbReference type="PANTHER" id="PTHR11271:SF6">
    <property type="entry name" value="GUANINE DEAMINASE"/>
    <property type="match status" value="1"/>
</dbReference>
<evidence type="ECO:0000256" key="3">
    <source>
        <dbReference type="ARBA" id="ARBA00012781"/>
    </source>
</evidence>
<comment type="similarity">
    <text evidence="2 8">Belongs to the metallo-dependent hydrolases superfamily. ATZ/TRZ family.</text>
</comment>
<dbReference type="PANTHER" id="PTHR11271">
    <property type="entry name" value="GUANINE DEAMINASE"/>
    <property type="match status" value="1"/>
</dbReference>
<dbReference type="GO" id="GO:0006147">
    <property type="term" value="P:guanine catabolic process"/>
    <property type="evidence" value="ECO:0007669"/>
    <property type="project" value="UniProtKB-UniRule"/>
</dbReference>
<dbReference type="GO" id="GO:0008892">
    <property type="term" value="F:guanine deaminase activity"/>
    <property type="evidence" value="ECO:0007669"/>
    <property type="project" value="UniProtKB-UniRule"/>
</dbReference>
<comment type="pathway">
    <text evidence="1 8">Purine metabolism; guanine degradation; xanthine from guanine: step 1/1.</text>
</comment>
<keyword evidence="11" id="KW-1185">Reference proteome</keyword>
<name>A0AAW2ZH48_9EUKA</name>
<accession>A0AAW2ZH48</accession>
<evidence type="ECO:0000256" key="8">
    <source>
        <dbReference type="RuleBase" id="RU366009"/>
    </source>
</evidence>
<keyword evidence="5 8" id="KW-0378">Hydrolase</keyword>
<dbReference type="InterPro" id="IPR032466">
    <property type="entry name" value="Metal_Hydrolase"/>
</dbReference>
<dbReference type="SUPFAM" id="SSF51338">
    <property type="entry name" value="Composite domain of metallo-dependent hydrolases"/>
    <property type="match status" value="2"/>
</dbReference>
<dbReference type="InterPro" id="IPR006680">
    <property type="entry name" value="Amidohydro-rel"/>
</dbReference>
<evidence type="ECO:0000256" key="5">
    <source>
        <dbReference type="ARBA" id="ARBA00022801"/>
    </source>
</evidence>
<dbReference type="InterPro" id="IPR051607">
    <property type="entry name" value="Metallo-dep_hydrolases"/>
</dbReference>
<evidence type="ECO:0000313" key="10">
    <source>
        <dbReference type="EMBL" id="KAL0489131.1"/>
    </source>
</evidence>
<dbReference type="GO" id="GO:0008270">
    <property type="term" value="F:zinc ion binding"/>
    <property type="evidence" value="ECO:0007669"/>
    <property type="project" value="UniProtKB-UniRule"/>
</dbReference>
<dbReference type="Gene3D" id="3.20.20.140">
    <property type="entry name" value="Metal-dependent hydrolases"/>
    <property type="match status" value="1"/>
</dbReference>
<dbReference type="InterPro" id="IPR011059">
    <property type="entry name" value="Metal-dep_hydrolase_composite"/>
</dbReference>
<evidence type="ECO:0000259" key="9">
    <source>
        <dbReference type="Pfam" id="PF01979"/>
    </source>
</evidence>
<evidence type="ECO:0000256" key="4">
    <source>
        <dbReference type="ARBA" id="ARBA00022723"/>
    </source>
</evidence>
<feature type="domain" description="Amidohydrolase-related" evidence="9">
    <location>
        <begin position="63"/>
        <end position="466"/>
    </location>
</feature>
<comment type="function">
    <text evidence="8">Catalyzes the hydrolytic deamination of guanine, producing xanthine and ammonia.</text>
</comment>
<evidence type="ECO:0000256" key="7">
    <source>
        <dbReference type="ARBA" id="ARBA00051148"/>
    </source>
</evidence>